<dbReference type="AlphaFoldDB" id="A0A9Q1QCE3"/>
<evidence type="ECO:0000313" key="2">
    <source>
        <dbReference type="Proteomes" id="UP001153076"/>
    </source>
</evidence>
<name>A0A9Q1QCE3_9CARY</name>
<dbReference type="OrthoDB" id="1934719at2759"/>
<dbReference type="Proteomes" id="UP001153076">
    <property type="component" value="Unassembled WGS sequence"/>
</dbReference>
<proteinExistence type="predicted"/>
<dbReference type="EMBL" id="JAKOGI010000352">
    <property type="protein sequence ID" value="KAJ8436291.1"/>
    <property type="molecule type" value="Genomic_DNA"/>
</dbReference>
<evidence type="ECO:0000313" key="1">
    <source>
        <dbReference type="EMBL" id="KAJ8436291.1"/>
    </source>
</evidence>
<sequence>MEWYNSFDFAQTEYLAMRMSNHTPMCLSFPSCPRPMNGFKFFDMWINDYAFTQIVKEATLKTKNKGHMNRLKMDNYLYSILSKEGAKMKGFKAVAPMIMEYYKGLLGRQKISRGRVDSKIIEFGPKLSTKQQIEMINSFNDDEIKQALFFIPNTKSPSLDDFSSGFFNAT</sequence>
<keyword evidence="2" id="KW-1185">Reference proteome</keyword>
<comment type="caution">
    <text evidence="1">The sequence shown here is derived from an EMBL/GenBank/DDBJ whole genome shotgun (WGS) entry which is preliminary data.</text>
</comment>
<accession>A0A9Q1QCE3</accession>
<protein>
    <submittedName>
        <fullName evidence="1">Uncharacterized protein</fullName>
    </submittedName>
</protein>
<reference evidence="1" key="1">
    <citation type="submission" date="2022-04" db="EMBL/GenBank/DDBJ databases">
        <title>Carnegiea gigantea Genome sequencing and assembly v2.</title>
        <authorList>
            <person name="Copetti D."/>
            <person name="Sanderson M.J."/>
            <person name="Burquez A."/>
            <person name="Wojciechowski M.F."/>
        </authorList>
    </citation>
    <scope>NUCLEOTIDE SEQUENCE</scope>
    <source>
        <strain evidence="1">SGP5-SGP5p</strain>
        <tissue evidence="1">Aerial part</tissue>
    </source>
</reference>
<organism evidence="1 2">
    <name type="scientific">Carnegiea gigantea</name>
    <dbReference type="NCBI Taxonomy" id="171969"/>
    <lineage>
        <taxon>Eukaryota</taxon>
        <taxon>Viridiplantae</taxon>
        <taxon>Streptophyta</taxon>
        <taxon>Embryophyta</taxon>
        <taxon>Tracheophyta</taxon>
        <taxon>Spermatophyta</taxon>
        <taxon>Magnoliopsida</taxon>
        <taxon>eudicotyledons</taxon>
        <taxon>Gunneridae</taxon>
        <taxon>Pentapetalae</taxon>
        <taxon>Caryophyllales</taxon>
        <taxon>Cactineae</taxon>
        <taxon>Cactaceae</taxon>
        <taxon>Cactoideae</taxon>
        <taxon>Echinocereeae</taxon>
        <taxon>Carnegiea</taxon>
    </lineage>
</organism>
<gene>
    <name evidence="1" type="ORF">Cgig2_023342</name>
</gene>